<dbReference type="NCBIfam" id="NF004469">
    <property type="entry name" value="PRK05800.1"/>
    <property type="match status" value="1"/>
</dbReference>
<dbReference type="GO" id="GO:0009236">
    <property type="term" value="P:cobalamin biosynthetic process"/>
    <property type="evidence" value="ECO:0007669"/>
    <property type="project" value="UniProtKB-UniRule"/>
</dbReference>
<dbReference type="GO" id="GO:0008820">
    <property type="term" value="F:cobinamide phosphate guanylyltransferase activity"/>
    <property type="evidence" value="ECO:0007669"/>
    <property type="project" value="UniProtKB-UniRule"/>
</dbReference>
<dbReference type="SUPFAM" id="SSF52540">
    <property type="entry name" value="P-loop containing nucleoside triphosphate hydrolases"/>
    <property type="match status" value="1"/>
</dbReference>
<feature type="binding site" evidence="16">
    <location>
        <begin position="49"/>
        <end position="52"/>
    </location>
    <ligand>
        <name>GTP</name>
        <dbReference type="ChEBI" id="CHEBI:37565"/>
    </ligand>
</feature>
<dbReference type="AlphaFoldDB" id="A0A7T4UR31"/>
<dbReference type="EMBL" id="CP066167">
    <property type="protein sequence ID" value="QQD19102.1"/>
    <property type="molecule type" value="Genomic_DNA"/>
</dbReference>
<dbReference type="Proteomes" id="UP000596063">
    <property type="component" value="Chromosome"/>
</dbReference>
<comment type="pathway">
    <text evidence="6 14">Cofactor biosynthesis; adenosylcobalamin biosynthesis; adenosylcobalamin from cob(II)yrinate a,c-diamide: step 5/7.</text>
</comment>
<proteinExistence type="inferred from homology"/>
<evidence type="ECO:0000256" key="1">
    <source>
        <dbReference type="ARBA" id="ARBA00000312"/>
    </source>
</evidence>
<evidence type="ECO:0000313" key="17">
    <source>
        <dbReference type="EMBL" id="QQD19102.1"/>
    </source>
</evidence>
<keyword evidence="11 14" id="KW-0418">Kinase</keyword>
<gene>
    <name evidence="17" type="primary">cobU</name>
    <name evidence="17" type="ORF">I6N98_04400</name>
</gene>
<evidence type="ECO:0000256" key="3">
    <source>
        <dbReference type="ARBA" id="ARBA00001522"/>
    </source>
</evidence>
<dbReference type="InterPro" id="IPR027417">
    <property type="entry name" value="P-loop_NTPase"/>
</dbReference>
<keyword evidence="13 14" id="KW-0342">GTP-binding</keyword>
<keyword evidence="18" id="KW-1185">Reference proteome</keyword>
<dbReference type="PANTHER" id="PTHR34848">
    <property type="match status" value="1"/>
</dbReference>
<evidence type="ECO:0000256" key="14">
    <source>
        <dbReference type="PIRNR" id="PIRNR006135"/>
    </source>
</evidence>
<evidence type="ECO:0000256" key="11">
    <source>
        <dbReference type="ARBA" id="ARBA00022777"/>
    </source>
</evidence>
<dbReference type="GO" id="GO:0005525">
    <property type="term" value="F:GTP binding"/>
    <property type="evidence" value="ECO:0007669"/>
    <property type="project" value="UniProtKB-UniRule"/>
</dbReference>
<name>A0A7T4UR31_9GAMM</name>
<dbReference type="PIRSF" id="PIRSF006135">
    <property type="entry name" value="CobU"/>
    <property type="match status" value="1"/>
</dbReference>
<feature type="binding site" evidence="16">
    <location>
        <position position="61"/>
    </location>
    <ligand>
        <name>GTP</name>
        <dbReference type="ChEBI" id="CHEBI:37565"/>
    </ligand>
</feature>
<evidence type="ECO:0000256" key="13">
    <source>
        <dbReference type="ARBA" id="ARBA00023134"/>
    </source>
</evidence>
<dbReference type="KEGG" id="snan:I6N98_04400"/>
<evidence type="ECO:0000256" key="8">
    <source>
        <dbReference type="ARBA" id="ARBA00022573"/>
    </source>
</evidence>
<dbReference type="Pfam" id="PF02283">
    <property type="entry name" value="CobU"/>
    <property type="match status" value="1"/>
</dbReference>
<keyword evidence="8 14" id="KW-0169">Cobalamin biosynthesis</keyword>
<evidence type="ECO:0000256" key="16">
    <source>
        <dbReference type="PIRSR" id="PIRSR006135-2"/>
    </source>
</evidence>
<keyword evidence="17" id="KW-0548">Nucleotidyltransferase</keyword>
<evidence type="ECO:0000313" key="18">
    <source>
        <dbReference type="Proteomes" id="UP000596063"/>
    </source>
</evidence>
<evidence type="ECO:0000256" key="15">
    <source>
        <dbReference type="PIRSR" id="PIRSR006135-1"/>
    </source>
</evidence>
<dbReference type="PANTHER" id="PTHR34848:SF1">
    <property type="entry name" value="BIFUNCTIONAL ADENOSYLCOBALAMIN BIOSYNTHESIS PROTEIN COBU"/>
    <property type="match status" value="1"/>
</dbReference>
<evidence type="ECO:0000256" key="2">
    <source>
        <dbReference type="ARBA" id="ARBA00000711"/>
    </source>
</evidence>
<evidence type="ECO:0000256" key="5">
    <source>
        <dbReference type="ARBA" id="ARBA00004692"/>
    </source>
</evidence>
<feature type="active site" description="GMP-histidine intermediate" evidence="15">
    <location>
        <position position="48"/>
    </location>
</feature>
<dbReference type="EC" id="2.7.7.62" evidence="14"/>
<dbReference type="GO" id="GO:0043752">
    <property type="term" value="F:adenosylcobinamide kinase activity"/>
    <property type="evidence" value="ECO:0007669"/>
    <property type="project" value="UniProtKB-EC"/>
</dbReference>
<evidence type="ECO:0000256" key="6">
    <source>
        <dbReference type="ARBA" id="ARBA00005159"/>
    </source>
</evidence>
<reference evidence="17 18" key="1">
    <citation type="submission" date="2020-12" db="EMBL/GenBank/DDBJ databases">
        <authorList>
            <person name="Shan Y."/>
        </authorList>
    </citation>
    <scope>NUCLEOTIDE SEQUENCE [LARGE SCALE GENOMIC DNA]</scope>
    <source>
        <strain evidence="18">csc3.9</strain>
    </source>
</reference>
<feature type="binding site" evidence="16">
    <location>
        <position position="83"/>
    </location>
    <ligand>
        <name>GTP</name>
        <dbReference type="ChEBI" id="CHEBI:37565"/>
    </ligand>
</feature>
<comment type="catalytic activity">
    <reaction evidence="3">
        <text>adenosylcob(III)inamide + GTP = adenosylcob(III)inamide phosphate + GDP + H(+)</text>
        <dbReference type="Rhea" id="RHEA:15765"/>
        <dbReference type="ChEBI" id="CHEBI:2480"/>
        <dbReference type="ChEBI" id="CHEBI:15378"/>
        <dbReference type="ChEBI" id="CHEBI:37565"/>
        <dbReference type="ChEBI" id="CHEBI:58189"/>
        <dbReference type="ChEBI" id="CHEBI:58502"/>
        <dbReference type="EC" id="2.7.1.156"/>
    </reaction>
</comment>
<comment type="function">
    <text evidence="4 14">Catalyzes ATP-dependent phosphorylation of adenosylcobinamide and addition of GMP to adenosylcobinamide phosphate.</text>
</comment>
<keyword evidence="10 14" id="KW-0547">Nucleotide-binding</keyword>
<comment type="similarity">
    <text evidence="7 14">Belongs to the CobU/CobP family.</text>
</comment>
<protein>
    <recommendedName>
        <fullName evidence="14">Bifunctional adenosylcobalamin biosynthesis protein</fullName>
        <ecNumber evidence="14">2.7.1.156</ecNumber>
        <ecNumber evidence="14">2.7.7.62</ecNumber>
    </recommendedName>
</protein>
<feature type="binding site" evidence="16">
    <location>
        <begin position="32"/>
        <end position="34"/>
    </location>
    <ligand>
        <name>GTP</name>
        <dbReference type="ChEBI" id="CHEBI:37565"/>
    </ligand>
</feature>
<evidence type="ECO:0000256" key="9">
    <source>
        <dbReference type="ARBA" id="ARBA00022679"/>
    </source>
</evidence>
<keyword evidence="12 14" id="KW-0067">ATP-binding</keyword>
<sequence>MLELYLGGARSGKSRLAEARALASGLTHTYIATATAEDAEMATRIAHHRQQREGQGWHTIEAPEALTDALINHAQAGHCVLVDCLTLWLSNWLSREDESLWQSVRDEFLRTLQTLPGQVILVSNEVGQGVVPMGELSRRFVDESGRLHQAIAAQADRVVLVTAGLEQVLKES</sequence>
<evidence type="ECO:0000256" key="4">
    <source>
        <dbReference type="ARBA" id="ARBA00003889"/>
    </source>
</evidence>
<evidence type="ECO:0000256" key="10">
    <source>
        <dbReference type="ARBA" id="ARBA00022741"/>
    </source>
</evidence>
<dbReference type="EC" id="2.7.1.156" evidence="14"/>
<organism evidence="17 18">
    <name type="scientific">Spongiibacter nanhainus</name>
    <dbReference type="NCBI Taxonomy" id="2794344"/>
    <lineage>
        <taxon>Bacteria</taxon>
        <taxon>Pseudomonadati</taxon>
        <taxon>Pseudomonadota</taxon>
        <taxon>Gammaproteobacteria</taxon>
        <taxon>Cellvibrionales</taxon>
        <taxon>Spongiibacteraceae</taxon>
        <taxon>Spongiibacter</taxon>
    </lineage>
</organism>
<keyword evidence="9 14" id="KW-0808">Transferase</keyword>
<comment type="catalytic activity">
    <reaction evidence="2 14">
        <text>adenosylcob(III)inamide phosphate + GTP + H(+) = adenosylcob(III)inamide-GDP + diphosphate</text>
        <dbReference type="Rhea" id="RHEA:22712"/>
        <dbReference type="ChEBI" id="CHEBI:15378"/>
        <dbReference type="ChEBI" id="CHEBI:33019"/>
        <dbReference type="ChEBI" id="CHEBI:37565"/>
        <dbReference type="ChEBI" id="CHEBI:58502"/>
        <dbReference type="ChEBI" id="CHEBI:60487"/>
        <dbReference type="EC" id="2.7.7.62"/>
    </reaction>
</comment>
<dbReference type="Gene3D" id="3.40.50.300">
    <property type="entry name" value="P-loop containing nucleotide triphosphate hydrolases"/>
    <property type="match status" value="1"/>
</dbReference>
<evidence type="ECO:0000256" key="12">
    <source>
        <dbReference type="ARBA" id="ARBA00022840"/>
    </source>
</evidence>
<comment type="pathway">
    <text evidence="5 14">Cofactor biosynthesis; adenosylcobalamin biosynthesis; adenosylcobalamin from cob(II)yrinate a,c-diamide: step 6/7.</text>
</comment>
<dbReference type="CDD" id="cd00544">
    <property type="entry name" value="CobU"/>
    <property type="match status" value="1"/>
</dbReference>
<accession>A0A7T4UR31</accession>
<dbReference type="UniPathway" id="UPA00148">
    <property type="reaction ID" value="UER00236"/>
</dbReference>
<dbReference type="InterPro" id="IPR003203">
    <property type="entry name" value="CobU/CobP"/>
</dbReference>
<dbReference type="GO" id="GO:0005524">
    <property type="term" value="F:ATP binding"/>
    <property type="evidence" value="ECO:0007669"/>
    <property type="project" value="UniProtKB-UniRule"/>
</dbReference>
<feature type="binding site" evidence="16">
    <location>
        <begin position="7"/>
        <end position="14"/>
    </location>
    <ligand>
        <name>GTP</name>
        <dbReference type="ChEBI" id="CHEBI:37565"/>
    </ligand>
</feature>
<evidence type="ECO:0000256" key="7">
    <source>
        <dbReference type="ARBA" id="ARBA00007490"/>
    </source>
</evidence>
<dbReference type="RefSeq" id="WP_198570587.1">
    <property type="nucleotide sequence ID" value="NZ_CP066167.1"/>
</dbReference>
<comment type="catalytic activity">
    <reaction evidence="1 14">
        <text>adenosylcob(III)inamide + ATP = adenosylcob(III)inamide phosphate + ADP + H(+)</text>
        <dbReference type="Rhea" id="RHEA:15769"/>
        <dbReference type="ChEBI" id="CHEBI:2480"/>
        <dbReference type="ChEBI" id="CHEBI:15378"/>
        <dbReference type="ChEBI" id="CHEBI:30616"/>
        <dbReference type="ChEBI" id="CHEBI:58502"/>
        <dbReference type="ChEBI" id="CHEBI:456216"/>
        <dbReference type="EC" id="2.7.1.156"/>
    </reaction>
</comment>